<gene>
    <name evidence="1" type="ORF">M9H77_07384</name>
</gene>
<reference evidence="2" key="1">
    <citation type="journal article" date="2023" name="Nat. Plants">
        <title>Single-cell RNA sequencing provides a high-resolution roadmap for understanding the multicellular compartmentation of specialized metabolism.</title>
        <authorList>
            <person name="Sun S."/>
            <person name="Shen X."/>
            <person name="Li Y."/>
            <person name="Li Y."/>
            <person name="Wang S."/>
            <person name="Li R."/>
            <person name="Zhang H."/>
            <person name="Shen G."/>
            <person name="Guo B."/>
            <person name="Wei J."/>
            <person name="Xu J."/>
            <person name="St-Pierre B."/>
            <person name="Chen S."/>
            <person name="Sun C."/>
        </authorList>
    </citation>
    <scope>NUCLEOTIDE SEQUENCE [LARGE SCALE GENOMIC DNA]</scope>
</reference>
<dbReference type="Proteomes" id="UP001060085">
    <property type="component" value="Linkage Group LG02"/>
</dbReference>
<comment type="caution">
    <text evidence="1">The sequence shown here is derived from an EMBL/GenBank/DDBJ whole genome shotgun (WGS) entry which is preliminary data.</text>
</comment>
<sequence>MLDQVSATGSFSPTSIPATNESKKSTTTKSEKGTTDAQANVHPVLDHGLTKDTATVAASSSLGLHNELPIQSNVPIVNVVYLSLPVLQGHGHQSQLAASQFLPVLQGHGQQSQQVASKVPHRFHGVSDDMLQHSRDIVDKIESAFRVGKSFFRGLHDLDLAKDFHIVHPRTHTLFRGNPGPYVVGRTLRSAGGEFHTSFAIALGSKGSNSLAKAGGILYGLEMIVYIYREANKVDDALAKFGCDSEDHNAN</sequence>
<organism evidence="1 2">
    <name type="scientific">Catharanthus roseus</name>
    <name type="common">Madagascar periwinkle</name>
    <name type="synonym">Vinca rosea</name>
    <dbReference type="NCBI Taxonomy" id="4058"/>
    <lineage>
        <taxon>Eukaryota</taxon>
        <taxon>Viridiplantae</taxon>
        <taxon>Streptophyta</taxon>
        <taxon>Embryophyta</taxon>
        <taxon>Tracheophyta</taxon>
        <taxon>Spermatophyta</taxon>
        <taxon>Magnoliopsida</taxon>
        <taxon>eudicotyledons</taxon>
        <taxon>Gunneridae</taxon>
        <taxon>Pentapetalae</taxon>
        <taxon>asterids</taxon>
        <taxon>lamiids</taxon>
        <taxon>Gentianales</taxon>
        <taxon>Apocynaceae</taxon>
        <taxon>Rauvolfioideae</taxon>
        <taxon>Vinceae</taxon>
        <taxon>Catharanthinae</taxon>
        <taxon>Catharanthus</taxon>
    </lineage>
</organism>
<evidence type="ECO:0000313" key="2">
    <source>
        <dbReference type="Proteomes" id="UP001060085"/>
    </source>
</evidence>
<proteinExistence type="predicted"/>
<keyword evidence="2" id="KW-1185">Reference proteome</keyword>
<accession>A0ACC0BV02</accession>
<evidence type="ECO:0000313" key="1">
    <source>
        <dbReference type="EMBL" id="KAI5676434.1"/>
    </source>
</evidence>
<protein>
    <submittedName>
        <fullName evidence="1">Uncharacterized protein</fullName>
    </submittedName>
</protein>
<name>A0ACC0BV02_CATRO</name>
<dbReference type="EMBL" id="CM044702">
    <property type="protein sequence ID" value="KAI5676434.1"/>
    <property type="molecule type" value="Genomic_DNA"/>
</dbReference>